<feature type="region of interest" description="Disordered" evidence="1">
    <location>
        <begin position="62"/>
        <end position="85"/>
    </location>
</feature>
<dbReference type="Proteomes" id="UP000735302">
    <property type="component" value="Unassembled WGS sequence"/>
</dbReference>
<reference evidence="2 3" key="1">
    <citation type="journal article" date="2021" name="Elife">
        <title>Chloroplast acquisition without the gene transfer in kleptoplastic sea slugs, Plakobranchus ocellatus.</title>
        <authorList>
            <person name="Maeda T."/>
            <person name="Takahashi S."/>
            <person name="Yoshida T."/>
            <person name="Shimamura S."/>
            <person name="Takaki Y."/>
            <person name="Nagai Y."/>
            <person name="Toyoda A."/>
            <person name="Suzuki Y."/>
            <person name="Arimoto A."/>
            <person name="Ishii H."/>
            <person name="Satoh N."/>
            <person name="Nishiyama T."/>
            <person name="Hasebe M."/>
            <person name="Maruyama T."/>
            <person name="Minagawa J."/>
            <person name="Obokata J."/>
            <person name="Shigenobu S."/>
        </authorList>
    </citation>
    <scope>NUCLEOTIDE SEQUENCE [LARGE SCALE GENOMIC DNA]</scope>
</reference>
<evidence type="ECO:0000313" key="2">
    <source>
        <dbReference type="EMBL" id="GFO26276.1"/>
    </source>
</evidence>
<evidence type="ECO:0000313" key="3">
    <source>
        <dbReference type="Proteomes" id="UP000735302"/>
    </source>
</evidence>
<accession>A0AAV4BSS7</accession>
<comment type="caution">
    <text evidence="2">The sequence shown here is derived from an EMBL/GenBank/DDBJ whole genome shotgun (WGS) entry which is preliminary data.</text>
</comment>
<keyword evidence="3" id="KW-1185">Reference proteome</keyword>
<proteinExistence type="predicted"/>
<sequence>MYSTETSHLIGAEAISQLLHQTPRPAFFSSERISGFRGGNINPRQQQHQTVVATELNHNLTGLSLTPRPLPPTGRAGNTDSISSASSVSEWHRKSCLQMEGPACFVIRS</sequence>
<organism evidence="2 3">
    <name type="scientific">Plakobranchus ocellatus</name>
    <dbReference type="NCBI Taxonomy" id="259542"/>
    <lineage>
        <taxon>Eukaryota</taxon>
        <taxon>Metazoa</taxon>
        <taxon>Spiralia</taxon>
        <taxon>Lophotrochozoa</taxon>
        <taxon>Mollusca</taxon>
        <taxon>Gastropoda</taxon>
        <taxon>Heterobranchia</taxon>
        <taxon>Euthyneura</taxon>
        <taxon>Panpulmonata</taxon>
        <taxon>Sacoglossa</taxon>
        <taxon>Placobranchoidea</taxon>
        <taxon>Plakobranchidae</taxon>
        <taxon>Plakobranchus</taxon>
    </lineage>
</organism>
<gene>
    <name evidence="2" type="ORF">PoB_005278100</name>
</gene>
<dbReference type="EMBL" id="BLXT01005798">
    <property type="protein sequence ID" value="GFO26276.1"/>
    <property type="molecule type" value="Genomic_DNA"/>
</dbReference>
<protein>
    <submittedName>
        <fullName evidence="2">Uncharacterized protein</fullName>
    </submittedName>
</protein>
<dbReference type="AlphaFoldDB" id="A0AAV4BSS7"/>
<evidence type="ECO:0000256" key="1">
    <source>
        <dbReference type="SAM" id="MobiDB-lite"/>
    </source>
</evidence>
<feature type="compositionally biased region" description="Polar residues" evidence="1">
    <location>
        <begin position="76"/>
        <end position="85"/>
    </location>
</feature>
<name>A0AAV4BSS7_9GAST</name>